<feature type="transmembrane region" description="Helical" evidence="1">
    <location>
        <begin position="101"/>
        <end position="120"/>
    </location>
</feature>
<dbReference type="PIRSF" id="PIRSF005610">
    <property type="entry name" value="SirB"/>
    <property type="match status" value="1"/>
</dbReference>
<dbReference type="PANTHER" id="PTHR39594">
    <property type="entry name" value="PROTEIN YCHQ"/>
    <property type="match status" value="1"/>
</dbReference>
<dbReference type="Proteomes" id="UP001178354">
    <property type="component" value="Unassembled WGS sequence"/>
</dbReference>
<dbReference type="PANTHER" id="PTHR39594:SF1">
    <property type="entry name" value="PROTEIN YCHQ"/>
    <property type="match status" value="1"/>
</dbReference>
<keyword evidence="1" id="KW-0472">Membrane</keyword>
<comment type="caution">
    <text evidence="2">The sequence shown here is derived from an EMBL/GenBank/DDBJ whole genome shotgun (WGS) entry which is preliminary data.</text>
</comment>
<dbReference type="RefSeq" id="WP_305169467.1">
    <property type="nucleotide sequence ID" value="NZ_JAUUUU010000001.1"/>
</dbReference>
<gene>
    <name evidence="2" type="ORF">Q8A57_03145</name>
</gene>
<protein>
    <submittedName>
        <fullName evidence="2">SirB2 family protein</fullName>
    </submittedName>
</protein>
<dbReference type="GO" id="GO:0005886">
    <property type="term" value="C:plasma membrane"/>
    <property type="evidence" value="ECO:0007669"/>
    <property type="project" value="TreeGrafter"/>
</dbReference>
<proteinExistence type="predicted"/>
<evidence type="ECO:0000313" key="3">
    <source>
        <dbReference type="Proteomes" id="UP001178354"/>
    </source>
</evidence>
<feature type="transmembrane region" description="Helical" evidence="1">
    <location>
        <begin position="41"/>
        <end position="59"/>
    </location>
</feature>
<reference evidence="2" key="1">
    <citation type="journal article" date="2010" name="Int. J. Syst. Evol. Microbiol.">
        <title>Porticoccus litoralis gen. nov., sp. nov., a gammaproteobacterium isolated from the Yellow Sea.</title>
        <authorList>
            <person name="Oh H.M."/>
            <person name="Kim H."/>
            <person name="Kim K.M."/>
            <person name="Min G.S."/>
            <person name="Cho J.C."/>
        </authorList>
    </citation>
    <scope>NUCLEOTIDE SEQUENCE</scope>
    <source>
        <strain evidence="2">DSM 25064</strain>
    </source>
</reference>
<evidence type="ECO:0000256" key="1">
    <source>
        <dbReference type="SAM" id="Phobius"/>
    </source>
</evidence>
<accession>A0AAW8B1M5</accession>
<evidence type="ECO:0000313" key="2">
    <source>
        <dbReference type="EMBL" id="MDP1519955.1"/>
    </source>
</evidence>
<sequence>MYPIIKNAHITFALISIALFLLRATWSVMESPKLQQKWVKIAPHIIDTLLLACAIYLMITLSQYPFAENWLTAKLLALFAYIGLGTFAIKRGKTAGSRMFFSLLSVATFCYIFAVAITHSPTL</sequence>
<dbReference type="InterPro" id="IPR007360">
    <property type="entry name" value="SirB"/>
</dbReference>
<organism evidence="2 3">
    <name type="scientific">Porticoccus litoralis</name>
    <dbReference type="NCBI Taxonomy" id="434086"/>
    <lineage>
        <taxon>Bacteria</taxon>
        <taxon>Pseudomonadati</taxon>
        <taxon>Pseudomonadota</taxon>
        <taxon>Gammaproteobacteria</taxon>
        <taxon>Cellvibrionales</taxon>
        <taxon>Porticoccaceae</taxon>
        <taxon>Porticoccus</taxon>
    </lineage>
</organism>
<keyword evidence="1" id="KW-1133">Transmembrane helix</keyword>
<name>A0AAW8B1M5_9GAMM</name>
<dbReference type="Pfam" id="PF04247">
    <property type="entry name" value="SirB"/>
    <property type="match status" value="1"/>
</dbReference>
<reference evidence="2" key="2">
    <citation type="submission" date="2023-08" db="EMBL/GenBank/DDBJ databases">
        <authorList>
            <person name="Luo J."/>
        </authorList>
    </citation>
    <scope>NUCLEOTIDE SEQUENCE</scope>
    <source>
        <strain evidence="2">DSM 25064</strain>
    </source>
</reference>
<keyword evidence="1" id="KW-0812">Transmembrane</keyword>
<keyword evidence="3" id="KW-1185">Reference proteome</keyword>
<feature type="transmembrane region" description="Helical" evidence="1">
    <location>
        <begin position="12"/>
        <end position="29"/>
    </location>
</feature>
<dbReference type="EMBL" id="JAUUUU010000001">
    <property type="protein sequence ID" value="MDP1519955.1"/>
    <property type="molecule type" value="Genomic_DNA"/>
</dbReference>
<dbReference type="AlphaFoldDB" id="A0AAW8B1M5"/>
<feature type="transmembrane region" description="Helical" evidence="1">
    <location>
        <begin position="71"/>
        <end position="89"/>
    </location>
</feature>